<evidence type="ECO:0000313" key="3">
    <source>
        <dbReference type="Proteomes" id="UP000008370"/>
    </source>
</evidence>
<sequence>MFEWFKRPEASRKYVDLIREASSKWANWDPPKIIQAGDFGYVDKATGLFERAGNIYSHPETAKMAAKYSVSVGPPEDIVVFHSFYAREVKGGANVNAGTGSNANVRFAAEIKFENHRAAVLVMHNPRMSVVPDELYQETLDDASLKAFFQDKKLLLVMESFVCDGYFMYLSSKKAESVHVSLNADVIPGGLSAGANASWATEGGSGTFRRGYRKAEEDTFTPLYRLKAIQPPPRKRRESPDPNAVEGDRWDDVDVPWDALDSDGEEEPEDEFSDAE</sequence>
<evidence type="ECO:0000313" key="2">
    <source>
        <dbReference type="EMBL" id="EKM60607.1"/>
    </source>
</evidence>
<gene>
    <name evidence="2" type="ORF">PHACADRAFT_246648</name>
</gene>
<dbReference type="HOGENOM" id="CLU_066679_1_0_1"/>
<dbReference type="GeneID" id="18913868"/>
<dbReference type="RefSeq" id="XP_007390058.1">
    <property type="nucleotide sequence ID" value="XM_007389996.1"/>
</dbReference>
<dbReference type="EMBL" id="JH930468">
    <property type="protein sequence ID" value="EKM60607.1"/>
    <property type="molecule type" value="Genomic_DNA"/>
</dbReference>
<protein>
    <submittedName>
        <fullName evidence="2">Uncharacterized protein</fullName>
    </submittedName>
</protein>
<accession>K5XC90</accession>
<proteinExistence type="predicted"/>
<reference evidence="2 3" key="1">
    <citation type="journal article" date="2012" name="BMC Genomics">
        <title>Comparative genomics of the white-rot fungi, Phanerochaete carnosa and P. chrysosporium, to elucidate the genetic basis of the distinct wood types they colonize.</title>
        <authorList>
            <person name="Suzuki H."/>
            <person name="MacDonald J."/>
            <person name="Syed K."/>
            <person name="Salamov A."/>
            <person name="Hori C."/>
            <person name="Aerts A."/>
            <person name="Henrissat B."/>
            <person name="Wiebenga A."/>
            <person name="vanKuyk P.A."/>
            <person name="Barry K."/>
            <person name="Lindquist E."/>
            <person name="LaButti K."/>
            <person name="Lapidus A."/>
            <person name="Lucas S."/>
            <person name="Coutinho P."/>
            <person name="Gong Y."/>
            <person name="Samejima M."/>
            <person name="Mahadevan R."/>
            <person name="Abou-Zaid M."/>
            <person name="de Vries R.P."/>
            <person name="Igarashi K."/>
            <person name="Yadav J.S."/>
            <person name="Grigoriev I.V."/>
            <person name="Master E.R."/>
        </authorList>
    </citation>
    <scope>NUCLEOTIDE SEQUENCE [LARGE SCALE GENOMIC DNA]</scope>
    <source>
        <strain evidence="2 3">HHB-10118-sp</strain>
    </source>
</reference>
<keyword evidence="3" id="KW-1185">Reference proteome</keyword>
<name>K5XC90_PHACS</name>
<feature type="compositionally biased region" description="Acidic residues" evidence="1">
    <location>
        <begin position="253"/>
        <end position="276"/>
    </location>
</feature>
<feature type="region of interest" description="Disordered" evidence="1">
    <location>
        <begin position="223"/>
        <end position="276"/>
    </location>
</feature>
<evidence type="ECO:0000256" key="1">
    <source>
        <dbReference type="SAM" id="MobiDB-lite"/>
    </source>
</evidence>
<dbReference type="OrthoDB" id="2803529at2759"/>
<dbReference type="STRING" id="650164.K5XC90"/>
<organism evidence="2 3">
    <name type="scientific">Phanerochaete carnosa (strain HHB-10118-sp)</name>
    <name type="common">White-rot fungus</name>
    <name type="synonym">Peniophora carnosa</name>
    <dbReference type="NCBI Taxonomy" id="650164"/>
    <lineage>
        <taxon>Eukaryota</taxon>
        <taxon>Fungi</taxon>
        <taxon>Dikarya</taxon>
        <taxon>Basidiomycota</taxon>
        <taxon>Agaricomycotina</taxon>
        <taxon>Agaricomycetes</taxon>
        <taxon>Polyporales</taxon>
        <taxon>Phanerochaetaceae</taxon>
        <taxon>Phanerochaete</taxon>
    </lineage>
</organism>
<dbReference type="AlphaFoldDB" id="K5XC90"/>
<dbReference type="InParanoid" id="K5XC90"/>
<dbReference type="Proteomes" id="UP000008370">
    <property type="component" value="Unassembled WGS sequence"/>
</dbReference>
<dbReference type="KEGG" id="pco:PHACADRAFT_246648"/>